<evidence type="ECO:0000256" key="1">
    <source>
        <dbReference type="SAM" id="SignalP"/>
    </source>
</evidence>
<reference evidence="3 4" key="1">
    <citation type="journal article" date="2014" name="Nat. Genet.">
        <title>Genome and transcriptome of the porcine whipworm Trichuris suis.</title>
        <authorList>
            <person name="Jex A.R."/>
            <person name="Nejsum P."/>
            <person name="Schwarz E.M."/>
            <person name="Hu L."/>
            <person name="Young N.D."/>
            <person name="Hall R.S."/>
            <person name="Korhonen P.K."/>
            <person name="Liao S."/>
            <person name="Thamsborg S."/>
            <person name="Xia J."/>
            <person name="Xu P."/>
            <person name="Wang S."/>
            <person name="Scheerlinck J.P."/>
            <person name="Hofmann A."/>
            <person name="Sternberg P.W."/>
            <person name="Wang J."/>
            <person name="Gasser R.B."/>
        </authorList>
    </citation>
    <scope>NUCLEOTIDE SEQUENCE [LARGE SCALE GENOMIC DNA]</scope>
    <source>
        <strain evidence="3">DCEP-RM93F</strain>
        <strain evidence="2">DCEP-RM93M</strain>
    </source>
</reference>
<dbReference type="Proteomes" id="UP000030764">
    <property type="component" value="Unassembled WGS sequence"/>
</dbReference>
<evidence type="ECO:0000313" key="3">
    <source>
        <dbReference type="EMBL" id="KFD65932.1"/>
    </source>
</evidence>
<accession>A0A085N8Y6</accession>
<dbReference type="AlphaFoldDB" id="A0A085N8Y6"/>
<evidence type="ECO:0000313" key="4">
    <source>
        <dbReference type="Proteomes" id="UP000030764"/>
    </source>
</evidence>
<evidence type="ECO:0000313" key="2">
    <source>
        <dbReference type="EMBL" id="KFD55273.1"/>
    </source>
</evidence>
<feature type="chain" id="PRO_5007379586" evidence="1">
    <location>
        <begin position="20"/>
        <end position="269"/>
    </location>
</feature>
<gene>
    <name evidence="2" type="ORF">M513_03914</name>
    <name evidence="3" type="ORF">M514_03914</name>
</gene>
<dbReference type="EMBL" id="KL363201">
    <property type="protein sequence ID" value="KFD55273.1"/>
    <property type="molecule type" value="Genomic_DNA"/>
</dbReference>
<proteinExistence type="predicted"/>
<keyword evidence="4" id="KW-1185">Reference proteome</keyword>
<organism evidence="3">
    <name type="scientific">Trichuris suis</name>
    <name type="common">pig whipworm</name>
    <dbReference type="NCBI Taxonomy" id="68888"/>
    <lineage>
        <taxon>Eukaryota</taxon>
        <taxon>Metazoa</taxon>
        <taxon>Ecdysozoa</taxon>
        <taxon>Nematoda</taxon>
        <taxon>Enoplea</taxon>
        <taxon>Dorylaimia</taxon>
        <taxon>Trichinellida</taxon>
        <taxon>Trichuridae</taxon>
        <taxon>Trichuris</taxon>
    </lineage>
</organism>
<name>A0A085N8Y6_9BILA</name>
<feature type="signal peptide" evidence="1">
    <location>
        <begin position="1"/>
        <end position="19"/>
    </location>
</feature>
<sequence length="269" mass="31230">MKITITLFIYSLFTAEVYSFGPSASDVFGIKDNDSFKTDANYMQHVKTQCKRVFQDYPQLTPQHYEFPRLTEKKCTERPFGKGQRAGYGDVDLERKIRKDDQYILLAVRIYAGEYPTLDDYWECDRAEPMLKSLIALPIDCGAFDDSCIYRRLIRDHKWKPPYIVIDGARIVKRITRVIKGTINYRVTLILSLGNGTYMNLNYTVNAFSYVEINQTDPFYFAHGDFTGRHDFLYAFTVHGIRYTHSITRVETDSLRNTFGTKDTTTGIK</sequence>
<protein>
    <submittedName>
        <fullName evidence="3">Uncharacterized protein</fullName>
    </submittedName>
</protein>
<keyword evidence="1" id="KW-0732">Signal</keyword>
<dbReference type="EMBL" id="KL367530">
    <property type="protein sequence ID" value="KFD65932.1"/>
    <property type="molecule type" value="Genomic_DNA"/>
</dbReference>
<dbReference type="Proteomes" id="UP000030758">
    <property type="component" value="Unassembled WGS sequence"/>
</dbReference>